<protein>
    <submittedName>
        <fullName evidence="2">Uncharacterized protein</fullName>
    </submittedName>
</protein>
<evidence type="ECO:0000313" key="2">
    <source>
        <dbReference type="EMBL" id="MEA5455998.1"/>
    </source>
</evidence>
<reference evidence="2 3" key="1">
    <citation type="submission" date="2023-12" db="EMBL/GenBank/DDBJ databases">
        <title>Sinomonas terricola sp. nov, isolated from litchi orchard soil in Guangdong, PR China.</title>
        <authorList>
            <person name="Jiaxin W."/>
            <person name="Yang Z."/>
            <person name="Honghui Z."/>
        </authorList>
    </citation>
    <scope>NUCLEOTIDE SEQUENCE [LARGE SCALE GENOMIC DNA]</scope>
    <source>
        <strain evidence="2 3">JGH33</strain>
    </source>
</reference>
<gene>
    <name evidence="2" type="ORF">SPF06_14780</name>
</gene>
<evidence type="ECO:0000313" key="3">
    <source>
        <dbReference type="Proteomes" id="UP001304769"/>
    </source>
</evidence>
<dbReference type="EMBL" id="JAYGGQ010000011">
    <property type="protein sequence ID" value="MEA5455998.1"/>
    <property type="molecule type" value="Genomic_DNA"/>
</dbReference>
<dbReference type="RefSeq" id="WP_323279886.1">
    <property type="nucleotide sequence ID" value="NZ_JAYGGQ010000011.1"/>
</dbReference>
<proteinExistence type="predicted"/>
<feature type="compositionally biased region" description="Basic and acidic residues" evidence="1">
    <location>
        <begin position="11"/>
        <end position="23"/>
    </location>
</feature>
<feature type="region of interest" description="Disordered" evidence="1">
    <location>
        <begin position="1"/>
        <end position="23"/>
    </location>
</feature>
<evidence type="ECO:0000256" key="1">
    <source>
        <dbReference type="SAM" id="MobiDB-lite"/>
    </source>
</evidence>
<organism evidence="2 3">
    <name type="scientific">Sinomonas terricola</name>
    <dbReference type="NCBI Taxonomy" id="3110330"/>
    <lineage>
        <taxon>Bacteria</taxon>
        <taxon>Bacillati</taxon>
        <taxon>Actinomycetota</taxon>
        <taxon>Actinomycetes</taxon>
        <taxon>Micrococcales</taxon>
        <taxon>Micrococcaceae</taxon>
        <taxon>Sinomonas</taxon>
    </lineage>
</organism>
<keyword evidence="3" id="KW-1185">Reference proteome</keyword>
<sequence length="68" mass="7490">MTAPAGTPREPVPREAVPREPLDAAQRRVLERLVGADVARQDEAAVAEAYADFRDAMDALRREFGGQR</sequence>
<name>A0ABU5T8J3_9MICC</name>
<accession>A0ABU5T8J3</accession>
<comment type="caution">
    <text evidence="2">The sequence shown here is derived from an EMBL/GenBank/DDBJ whole genome shotgun (WGS) entry which is preliminary data.</text>
</comment>
<dbReference type="Proteomes" id="UP001304769">
    <property type="component" value="Unassembled WGS sequence"/>
</dbReference>